<dbReference type="InterPro" id="IPR014776">
    <property type="entry name" value="4pyrrole_Mease_sub2"/>
</dbReference>
<comment type="caution">
    <text evidence="7">The sequence shown here is derived from an EMBL/GenBank/DDBJ whole genome shotgun (WGS) entry which is preliminary data.</text>
</comment>
<keyword evidence="5" id="KW-0627">Porphyrin biosynthesis</keyword>
<accession>A0A917W3J3</accession>
<evidence type="ECO:0000313" key="8">
    <source>
        <dbReference type="Proteomes" id="UP000613840"/>
    </source>
</evidence>
<dbReference type="InterPro" id="IPR000878">
    <property type="entry name" value="4pyrrol_Mease"/>
</dbReference>
<dbReference type="PANTHER" id="PTHR45790:SF3">
    <property type="entry name" value="S-ADENOSYL-L-METHIONINE-DEPENDENT UROPORPHYRINOGEN III METHYLTRANSFERASE, CHLOROPLASTIC"/>
    <property type="match status" value="1"/>
</dbReference>
<feature type="domain" description="Tetrapyrrole methylase" evidence="6">
    <location>
        <begin position="4"/>
        <end position="215"/>
    </location>
</feature>
<protein>
    <recommendedName>
        <fullName evidence="1">uroporphyrinogen-III C-methyltransferase</fullName>
        <ecNumber evidence="1">2.1.1.107</ecNumber>
    </recommendedName>
</protein>
<reference evidence="7" key="1">
    <citation type="journal article" date="2014" name="Int. J. Syst. Evol. Microbiol.">
        <title>Complete genome sequence of Corynebacterium casei LMG S-19264T (=DSM 44701T), isolated from a smear-ripened cheese.</title>
        <authorList>
            <consortium name="US DOE Joint Genome Institute (JGI-PGF)"/>
            <person name="Walter F."/>
            <person name="Albersmeier A."/>
            <person name="Kalinowski J."/>
            <person name="Ruckert C."/>
        </authorList>
    </citation>
    <scope>NUCLEOTIDE SEQUENCE</scope>
    <source>
        <strain evidence="7">CGMCC 4.7306</strain>
    </source>
</reference>
<dbReference type="GO" id="GO:0032259">
    <property type="term" value="P:methylation"/>
    <property type="evidence" value="ECO:0007669"/>
    <property type="project" value="UniProtKB-KW"/>
</dbReference>
<dbReference type="Pfam" id="PF00590">
    <property type="entry name" value="TP_methylase"/>
    <property type="match status" value="1"/>
</dbReference>
<dbReference type="Gene3D" id="3.40.1010.10">
    <property type="entry name" value="Cobalt-precorrin-4 Transmethylase, Domain 1"/>
    <property type="match status" value="1"/>
</dbReference>
<dbReference type="NCBIfam" id="TIGR01469">
    <property type="entry name" value="cobA_cysG_Cterm"/>
    <property type="match status" value="1"/>
</dbReference>
<dbReference type="CDD" id="cd11642">
    <property type="entry name" value="SUMT"/>
    <property type="match status" value="1"/>
</dbReference>
<dbReference type="AlphaFoldDB" id="A0A917W3J3"/>
<dbReference type="EMBL" id="BMMZ01000003">
    <property type="protein sequence ID" value="GGL59641.1"/>
    <property type="molecule type" value="Genomic_DNA"/>
</dbReference>
<dbReference type="InterPro" id="IPR035996">
    <property type="entry name" value="4pyrrol_Methylase_sf"/>
</dbReference>
<dbReference type="Gene3D" id="3.30.950.10">
    <property type="entry name" value="Methyltransferase, Cobalt-precorrin-4 Transmethylase, Domain 2"/>
    <property type="match status" value="1"/>
</dbReference>
<name>A0A917W3J3_9ACTN</name>
<dbReference type="InterPro" id="IPR050161">
    <property type="entry name" value="Siro_Cobalamin_biosynth"/>
</dbReference>
<dbReference type="PANTHER" id="PTHR45790">
    <property type="entry name" value="SIROHEME SYNTHASE-RELATED"/>
    <property type="match status" value="1"/>
</dbReference>
<gene>
    <name evidence="7" type="ORF">GCM10011575_17790</name>
</gene>
<dbReference type="InterPro" id="IPR006366">
    <property type="entry name" value="CobA/CysG_C"/>
</dbReference>
<evidence type="ECO:0000259" key="6">
    <source>
        <dbReference type="Pfam" id="PF00590"/>
    </source>
</evidence>
<dbReference type="InterPro" id="IPR014777">
    <property type="entry name" value="4pyrrole_Mease_sub1"/>
</dbReference>
<evidence type="ECO:0000256" key="4">
    <source>
        <dbReference type="ARBA" id="ARBA00022691"/>
    </source>
</evidence>
<evidence type="ECO:0000256" key="3">
    <source>
        <dbReference type="ARBA" id="ARBA00022679"/>
    </source>
</evidence>
<dbReference type="RefSeq" id="WP_188894814.1">
    <property type="nucleotide sequence ID" value="NZ_BMMZ01000003.1"/>
</dbReference>
<evidence type="ECO:0000256" key="5">
    <source>
        <dbReference type="ARBA" id="ARBA00023244"/>
    </source>
</evidence>
<dbReference type="NCBIfam" id="NF004790">
    <property type="entry name" value="PRK06136.1"/>
    <property type="match status" value="1"/>
</dbReference>
<dbReference type="GO" id="GO:0019354">
    <property type="term" value="P:siroheme biosynthetic process"/>
    <property type="evidence" value="ECO:0007669"/>
    <property type="project" value="InterPro"/>
</dbReference>
<keyword evidence="4" id="KW-0949">S-adenosyl-L-methionine</keyword>
<sequence length="253" mass="25106">MTGRVTLVGAGPGDPDLITVAGLKAIRAAEVIIHDRLIPAELLAEAGPGTTVIDVGKIPRRPGPSQESINELLVNYGREHDVVRLKGGDSFVFGRGGEEVAACTQAGIAVRVIPGITSAVAAPELAGIPVTMRGLTQGFTVLSGHLPPGDAGSSVDWSALARTNTTLVILMGMAEIATISETLIANGLPGETPSAVIASAGGPAQRTLVATLAGLAAAVDAAGLTHPAVIVIGAVAGLATGSAEPIESGSLAS</sequence>
<organism evidence="7 8">
    <name type="scientific">Microlunatus endophyticus</name>
    <dbReference type="NCBI Taxonomy" id="1716077"/>
    <lineage>
        <taxon>Bacteria</taxon>
        <taxon>Bacillati</taxon>
        <taxon>Actinomycetota</taxon>
        <taxon>Actinomycetes</taxon>
        <taxon>Propionibacteriales</taxon>
        <taxon>Propionibacteriaceae</taxon>
        <taxon>Microlunatus</taxon>
    </lineage>
</organism>
<dbReference type="EC" id="2.1.1.107" evidence="1"/>
<dbReference type="SUPFAM" id="SSF53790">
    <property type="entry name" value="Tetrapyrrole methylase"/>
    <property type="match status" value="1"/>
</dbReference>
<evidence type="ECO:0000256" key="1">
    <source>
        <dbReference type="ARBA" id="ARBA00012162"/>
    </source>
</evidence>
<dbReference type="FunFam" id="3.40.1010.10:FF:000001">
    <property type="entry name" value="Siroheme synthase"/>
    <property type="match status" value="1"/>
</dbReference>
<keyword evidence="3" id="KW-0808">Transferase</keyword>
<dbReference type="Proteomes" id="UP000613840">
    <property type="component" value="Unassembled WGS sequence"/>
</dbReference>
<proteinExistence type="predicted"/>
<evidence type="ECO:0000256" key="2">
    <source>
        <dbReference type="ARBA" id="ARBA00022603"/>
    </source>
</evidence>
<reference evidence="7" key="2">
    <citation type="submission" date="2020-09" db="EMBL/GenBank/DDBJ databases">
        <authorList>
            <person name="Sun Q."/>
            <person name="Zhou Y."/>
        </authorList>
    </citation>
    <scope>NUCLEOTIDE SEQUENCE</scope>
    <source>
        <strain evidence="7">CGMCC 4.7306</strain>
    </source>
</reference>
<evidence type="ECO:0000313" key="7">
    <source>
        <dbReference type="EMBL" id="GGL59641.1"/>
    </source>
</evidence>
<keyword evidence="2" id="KW-0489">Methyltransferase</keyword>
<keyword evidence="8" id="KW-1185">Reference proteome</keyword>
<dbReference type="GO" id="GO:0004851">
    <property type="term" value="F:uroporphyrin-III C-methyltransferase activity"/>
    <property type="evidence" value="ECO:0007669"/>
    <property type="project" value="UniProtKB-EC"/>
</dbReference>